<name>A0A449HE10_NOCFR</name>
<accession>A0A449HE10</accession>
<evidence type="ECO:0000313" key="1">
    <source>
        <dbReference type="EMBL" id="VFA81018.1"/>
    </source>
</evidence>
<protein>
    <submittedName>
        <fullName evidence="1">Uncharacterized protein</fullName>
    </submittedName>
</protein>
<organism evidence="1">
    <name type="scientific">Nocardia farcinica</name>
    <dbReference type="NCBI Taxonomy" id="37329"/>
    <lineage>
        <taxon>Bacteria</taxon>
        <taxon>Bacillati</taxon>
        <taxon>Actinomycetota</taxon>
        <taxon>Actinomycetes</taxon>
        <taxon>Mycobacteriales</taxon>
        <taxon>Nocardiaceae</taxon>
        <taxon>Nocardia</taxon>
    </lineage>
</organism>
<dbReference type="AlphaFoldDB" id="A0A449HE10"/>
<proteinExistence type="predicted"/>
<reference evidence="1" key="1">
    <citation type="submission" date="2019-02" db="EMBL/GenBank/DDBJ databases">
        <authorList>
            <consortium name="Pathogen Informatics"/>
        </authorList>
    </citation>
    <scope>NUCLEOTIDE SEQUENCE</scope>
    <source>
        <strain evidence="1">3012STDY6733949</strain>
    </source>
</reference>
<dbReference type="EMBL" id="CAACYE010000002">
    <property type="protein sequence ID" value="VFA81018.1"/>
    <property type="molecule type" value="Genomic_DNA"/>
</dbReference>
<gene>
    <name evidence="1" type="ORF">NCTC1935_00043</name>
</gene>
<sequence length="79" mass="9114">MSAMRLTAWDVLPHRAAARPWHAWPVLATSGLDGRTHRSLTVEIIRVIIETRERAALGLDCEDQHWRVQHLKEARARLN</sequence>